<organism evidence="1 2">
    <name type="scientific">Nepenthes gracilis</name>
    <name type="common">Slender pitcher plant</name>
    <dbReference type="NCBI Taxonomy" id="150966"/>
    <lineage>
        <taxon>Eukaryota</taxon>
        <taxon>Viridiplantae</taxon>
        <taxon>Streptophyta</taxon>
        <taxon>Embryophyta</taxon>
        <taxon>Tracheophyta</taxon>
        <taxon>Spermatophyta</taxon>
        <taxon>Magnoliopsida</taxon>
        <taxon>eudicotyledons</taxon>
        <taxon>Gunneridae</taxon>
        <taxon>Pentapetalae</taxon>
        <taxon>Caryophyllales</taxon>
        <taxon>Nepenthaceae</taxon>
        <taxon>Nepenthes</taxon>
    </lineage>
</organism>
<keyword evidence="2" id="KW-1185">Reference proteome</keyword>
<reference evidence="1" key="1">
    <citation type="submission" date="2023-05" db="EMBL/GenBank/DDBJ databases">
        <title>Nepenthes gracilis genome sequencing.</title>
        <authorList>
            <person name="Fukushima K."/>
        </authorList>
    </citation>
    <scope>NUCLEOTIDE SEQUENCE</scope>
    <source>
        <strain evidence="1">SING2019-196</strain>
    </source>
</reference>
<evidence type="ECO:0000313" key="2">
    <source>
        <dbReference type="Proteomes" id="UP001279734"/>
    </source>
</evidence>
<dbReference type="EMBL" id="BSYO01000004">
    <property type="protein sequence ID" value="GMH03505.1"/>
    <property type="molecule type" value="Genomic_DNA"/>
</dbReference>
<name>A0AAD3S304_NEPGR</name>
<comment type="caution">
    <text evidence="1">The sequence shown here is derived from an EMBL/GenBank/DDBJ whole genome shotgun (WGS) entry which is preliminary data.</text>
</comment>
<sequence>MGCNVWSFSFQFHLDGLGCKSVWEDCSGVPFHAAGADAVPASVIAKCADVFLGVLSGFRLLFAVSAGNAAGYCSFSSEGFEMVDFQPLRSLKLPGDVPKARGFAAYVFCDAGPFVAHDVCCAWDSA</sequence>
<proteinExistence type="predicted"/>
<accession>A0AAD3S304</accession>
<dbReference type="AlphaFoldDB" id="A0AAD3S304"/>
<dbReference type="Proteomes" id="UP001279734">
    <property type="component" value="Unassembled WGS sequence"/>
</dbReference>
<evidence type="ECO:0000313" key="1">
    <source>
        <dbReference type="EMBL" id="GMH03505.1"/>
    </source>
</evidence>
<protein>
    <submittedName>
        <fullName evidence="1">Uncharacterized protein</fullName>
    </submittedName>
</protein>
<gene>
    <name evidence="1" type="ORF">Nepgr_005344</name>
</gene>